<accession>A0A4Y1R9R7</accession>
<proteinExistence type="predicted"/>
<name>A0A4Y1R9R7_PRUDU</name>
<reference evidence="3" key="1">
    <citation type="journal article" date="2019" name="Science">
        <title>Mutation of a bHLH transcription factor allowed almond domestication.</title>
        <authorList>
            <person name="Sanchez-Perez R."/>
            <person name="Pavan S."/>
            <person name="Mazzeo R."/>
            <person name="Moldovan C."/>
            <person name="Aiese Cigliano R."/>
            <person name="Del Cueto J."/>
            <person name="Ricciardi F."/>
            <person name="Lotti C."/>
            <person name="Ricciardi L."/>
            <person name="Dicenta F."/>
            <person name="Lopez-Marques R.L."/>
            <person name="Lindberg Moller B."/>
        </authorList>
    </citation>
    <scope>NUCLEOTIDE SEQUENCE</scope>
</reference>
<protein>
    <submittedName>
        <fullName evidence="3">Uncharacterized protein</fullName>
    </submittedName>
</protein>
<dbReference type="AlphaFoldDB" id="A0A4Y1R9R7"/>
<feature type="coiled-coil region" evidence="1">
    <location>
        <begin position="83"/>
        <end position="120"/>
    </location>
</feature>
<evidence type="ECO:0000256" key="2">
    <source>
        <dbReference type="SAM" id="MobiDB-lite"/>
    </source>
</evidence>
<sequence length="171" mass="18070">MMMRAPPKLPFGMEDVFAEGVRKLTSAGFAAEEGGQPGDAPTGGALSERLLEGVKSDPEAWQRLQLHPSWTGPKRRSSPLPIMAKADKEIQRLKRRDQQAKSKVAEAEEAIREKNALLAQKAALAKGGGSDQGGGGAEEVEGRGGGCCPSRGDRVLPILRGAEELYHGSAG</sequence>
<dbReference type="EMBL" id="AP019300">
    <property type="protein sequence ID" value="BBH00598.1"/>
    <property type="molecule type" value="Genomic_DNA"/>
</dbReference>
<feature type="compositionally biased region" description="Gly residues" evidence="2">
    <location>
        <begin position="126"/>
        <end position="147"/>
    </location>
</feature>
<feature type="region of interest" description="Disordered" evidence="2">
    <location>
        <begin position="28"/>
        <end position="51"/>
    </location>
</feature>
<keyword evidence="1" id="KW-0175">Coiled coil</keyword>
<gene>
    <name evidence="3" type="ORF">Prudu_010629</name>
</gene>
<feature type="region of interest" description="Disordered" evidence="2">
    <location>
        <begin position="125"/>
        <end position="153"/>
    </location>
</feature>
<evidence type="ECO:0000313" key="3">
    <source>
        <dbReference type="EMBL" id="BBH00598.1"/>
    </source>
</evidence>
<organism evidence="3">
    <name type="scientific">Prunus dulcis</name>
    <name type="common">Almond</name>
    <name type="synonym">Amygdalus dulcis</name>
    <dbReference type="NCBI Taxonomy" id="3755"/>
    <lineage>
        <taxon>Eukaryota</taxon>
        <taxon>Viridiplantae</taxon>
        <taxon>Streptophyta</taxon>
        <taxon>Embryophyta</taxon>
        <taxon>Tracheophyta</taxon>
        <taxon>Spermatophyta</taxon>
        <taxon>Magnoliopsida</taxon>
        <taxon>eudicotyledons</taxon>
        <taxon>Gunneridae</taxon>
        <taxon>Pentapetalae</taxon>
        <taxon>rosids</taxon>
        <taxon>fabids</taxon>
        <taxon>Rosales</taxon>
        <taxon>Rosaceae</taxon>
        <taxon>Amygdaloideae</taxon>
        <taxon>Amygdaleae</taxon>
        <taxon>Prunus</taxon>
    </lineage>
</organism>
<evidence type="ECO:0000256" key="1">
    <source>
        <dbReference type="SAM" id="Coils"/>
    </source>
</evidence>